<dbReference type="InterPro" id="IPR036313">
    <property type="entry name" value="PepX_N_dom_sf"/>
</dbReference>
<sequence length="859" mass="97166">MKKIISIVLTFTLMFSVTPVAYATNDIKSSTNIICEEMTAMNNLGLIQGDEKGLTSEYAKKQSTRIQVATILLRLNGLEDEAKKFKGTENFSDYKSVSSIEERNILAYIKANPKACLIQADKDKFNPNKSVSEEEFYKIVLQLLGYEQGIDFTNKNIIKFAKSIGLNPSEKIRFTNDEFAKALNDCLKAKTKSGREYFEVLLEFGFMMDFNKNKDVPEILVFDGKPQPIFKHDEAIYEKVYVESPQDTDLDGKRDLLEVWIKRPIETEKGMKVPAIFEVSPYRPGTNDDLYITHNVDKDLTVSPQSNITYEDIKYKPVEKTIPAPRKVSGKAENGRVAPFEFGGWYNYFLPRGYAIVFSGGIGTLGSDGVTSTGSVDETISTIAVIDWLNGRTKAFTNKTDNIEVSADWCTGSIGMSGTSYLGTLSIAAATTGVEGLKTVVPVAAISNWYDYYRSNGVTSPALGWQGDDADLLATYCMSRMFDPKDYSTVKELFEKNIKQMQIDQDRDTGDYNTFWDERNYLNNADKIKASVFLVHGLSDWNVKTKQFDMLWKELEKYDVPRKVILHQGDHMSINNLAGIDYNDIMGRWFAHWLYDIDNNVMEDIPTATIQNNTDLKWETFDTWPVKGENTKFYLDNDGTNGKLTFSPVKKDLKETFSDDLSLSQFDRENPDFTKWLDTIAKEPEVKRPDRLSYVSEPVTEDTRISGTINVSIKASIDKPTANISAMLVDYGPEYRPTTKTEVVVPNGIIYGGNAGSDDIINFVMDSEKTDYKVISRGWMDAQNRVANYRVDTIQPGQEYTFNLDMQPMDYTVKKGHKIGLIILSTDAEFTVRPLKTTNFTFNTSESFVEIPIVNNTKK</sequence>
<comment type="subunit">
    <text evidence="4">Homodimer.</text>
</comment>
<keyword evidence="8" id="KW-0645">Protease</keyword>
<evidence type="ECO:0000313" key="16">
    <source>
        <dbReference type="EMBL" id="KIE46053.1"/>
    </source>
</evidence>
<dbReference type="Pfam" id="PF02129">
    <property type="entry name" value="Peptidase_S15"/>
    <property type="match status" value="1"/>
</dbReference>
<comment type="similarity">
    <text evidence="3">Belongs to the peptidase S15 family.</text>
</comment>
<comment type="catalytic activity">
    <reaction evidence="1">
        <text>Hydrolyzes Xaa-Pro-|- bonds to release unblocked, N-terminal dipeptides from substrates including Ala-Pro-|-p-nitroanilide and (sequentially) Tyr-Pro-|-Phe-Pro-|-Gly-Pro-|-Ile.</text>
        <dbReference type="EC" id="3.4.14.11"/>
    </reaction>
</comment>
<feature type="signal peptide" evidence="13">
    <location>
        <begin position="1"/>
        <end position="23"/>
    </location>
</feature>
<organism evidence="16 17">
    <name type="scientific">Clostridium argentinense CDC 2741</name>
    <dbReference type="NCBI Taxonomy" id="1418104"/>
    <lineage>
        <taxon>Bacteria</taxon>
        <taxon>Bacillati</taxon>
        <taxon>Bacillota</taxon>
        <taxon>Clostridia</taxon>
        <taxon>Eubacteriales</taxon>
        <taxon>Clostridiaceae</taxon>
        <taxon>Clostridium</taxon>
    </lineage>
</organism>
<dbReference type="InterPro" id="IPR000383">
    <property type="entry name" value="Xaa-Pro-like_dom"/>
</dbReference>
<dbReference type="RefSeq" id="WP_039633668.1">
    <property type="nucleotide sequence ID" value="NZ_AYSO01000017.1"/>
</dbReference>
<evidence type="ECO:0000256" key="9">
    <source>
        <dbReference type="ARBA" id="ARBA00022801"/>
    </source>
</evidence>
<evidence type="ECO:0000256" key="5">
    <source>
        <dbReference type="ARBA" id="ARBA00012463"/>
    </source>
</evidence>
<dbReference type="Gene3D" id="1.10.246.70">
    <property type="match status" value="1"/>
</dbReference>
<protein>
    <recommendedName>
        <fullName evidence="6">Xaa-Pro dipeptidyl-peptidase</fullName>
        <ecNumber evidence="5">3.4.14.11</ecNumber>
    </recommendedName>
    <alternativeName>
        <fullName evidence="12">X-Pro dipeptidyl-peptidase</fullName>
    </alternativeName>
    <alternativeName>
        <fullName evidence="11">X-prolyl-dipeptidyl aminopeptidase</fullName>
    </alternativeName>
</protein>
<evidence type="ECO:0000256" key="7">
    <source>
        <dbReference type="ARBA" id="ARBA00022438"/>
    </source>
</evidence>
<dbReference type="OrthoDB" id="319764at2"/>
<name>A0A0C1U3J5_9CLOT</name>
<dbReference type="Pfam" id="PF08530">
    <property type="entry name" value="PepX_C"/>
    <property type="match status" value="1"/>
</dbReference>
<dbReference type="EMBL" id="AYSO01000017">
    <property type="protein sequence ID" value="KIE46053.1"/>
    <property type="molecule type" value="Genomic_DNA"/>
</dbReference>
<dbReference type="PRINTS" id="PR00923">
    <property type="entry name" value="LACTOPTASE"/>
</dbReference>
<reference evidence="16 17" key="1">
    <citation type="journal article" date="2015" name="Infect. Genet. Evol.">
        <title>Genomic sequences of six botulinum neurotoxin-producing strains representing three clostridial species illustrate the mobility and diversity of botulinum neurotoxin genes.</title>
        <authorList>
            <person name="Smith T.J."/>
            <person name="Hill K.K."/>
            <person name="Xie G."/>
            <person name="Foley B.T."/>
            <person name="Williamson C.H."/>
            <person name="Foster J.T."/>
            <person name="Johnson S.L."/>
            <person name="Chertkov O."/>
            <person name="Teshima H."/>
            <person name="Gibbons H.S."/>
            <person name="Johnsky L.A."/>
            <person name="Karavis M.A."/>
            <person name="Smith L.A."/>
        </authorList>
    </citation>
    <scope>NUCLEOTIDE SEQUENCE [LARGE SCALE GENOMIC DNA]</scope>
    <source>
        <strain evidence="16 17">CDC 2741</strain>
    </source>
</reference>
<gene>
    <name evidence="16" type="ORF">U732_1795</name>
</gene>
<evidence type="ECO:0000256" key="11">
    <source>
        <dbReference type="ARBA" id="ARBA00030045"/>
    </source>
</evidence>
<feature type="chain" id="PRO_5002157421" description="Xaa-Pro dipeptidyl-peptidase" evidence="13">
    <location>
        <begin position="24"/>
        <end position="859"/>
    </location>
</feature>
<dbReference type="GO" id="GO:0008239">
    <property type="term" value="F:dipeptidyl-peptidase activity"/>
    <property type="evidence" value="ECO:0007669"/>
    <property type="project" value="UniProtKB-EC"/>
</dbReference>
<comment type="caution">
    <text evidence="16">The sequence shown here is derived from an EMBL/GenBank/DDBJ whole genome shotgun (WGS) entry which is preliminary data.</text>
</comment>
<dbReference type="AlphaFoldDB" id="A0A0C1U3J5"/>
<dbReference type="GO" id="GO:0006508">
    <property type="term" value="P:proteolysis"/>
    <property type="evidence" value="ECO:0007669"/>
    <property type="project" value="UniProtKB-KW"/>
</dbReference>
<comment type="function">
    <text evidence="2">Removes N-terminal dipeptides sequentially from polypeptides having unsubstituted N-termini provided that the penultimate residue is proline.</text>
</comment>
<evidence type="ECO:0000256" key="2">
    <source>
        <dbReference type="ARBA" id="ARBA00003997"/>
    </source>
</evidence>
<keyword evidence="9 16" id="KW-0378">Hydrolase</keyword>
<keyword evidence="17" id="KW-1185">Reference proteome</keyword>
<keyword evidence="10" id="KW-0720">Serine protease</keyword>
<evidence type="ECO:0000256" key="1">
    <source>
        <dbReference type="ARBA" id="ARBA00000123"/>
    </source>
</evidence>
<dbReference type="InterPro" id="IPR008979">
    <property type="entry name" value="Galactose-bd-like_sf"/>
</dbReference>
<dbReference type="STRING" id="29341.RSJ17_16540"/>
<keyword evidence="7" id="KW-0031">Aminopeptidase</keyword>
<accession>A0A0C1U3J5</accession>
<evidence type="ECO:0000259" key="15">
    <source>
        <dbReference type="SMART" id="SM00940"/>
    </source>
</evidence>
<feature type="domain" description="X-Prolyl dipeptidyl aminopeptidase PepX N-terminal" evidence="15">
    <location>
        <begin position="81"/>
        <end position="206"/>
    </location>
</feature>
<dbReference type="Proteomes" id="UP000031366">
    <property type="component" value="Unassembled WGS sequence"/>
</dbReference>
<dbReference type="Pfam" id="PF09168">
    <property type="entry name" value="PepX_N"/>
    <property type="match status" value="1"/>
</dbReference>
<feature type="domain" description="Xaa-Pro dipeptidyl-peptidase C-terminal" evidence="14">
    <location>
        <begin position="587"/>
        <end position="850"/>
    </location>
</feature>
<dbReference type="SMART" id="SM00939">
    <property type="entry name" value="PepX_C"/>
    <property type="match status" value="1"/>
</dbReference>
<dbReference type="SUPFAM" id="SSF49785">
    <property type="entry name" value="Galactose-binding domain-like"/>
    <property type="match status" value="1"/>
</dbReference>
<evidence type="ECO:0000259" key="14">
    <source>
        <dbReference type="SMART" id="SM00939"/>
    </source>
</evidence>
<dbReference type="InterPro" id="IPR029058">
    <property type="entry name" value="AB_hydrolase_fold"/>
</dbReference>
<evidence type="ECO:0000256" key="4">
    <source>
        <dbReference type="ARBA" id="ARBA00011738"/>
    </source>
</evidence>
<dbReference type="GO" id="GO:0004177">
    <property type="term" value="F:aminopeptidase activity"/>
    <property type="evidence" value="ECO:0007669"/>
    <property type="project" value="UniProtKB-KW"/>
</dbReference>
<evidence type="ECO:0000256" key="13">
    <source>
        <dbReference type="SAM" id="SignalP"/>
    </source>
</evidence>
<dbReference type="SMART" id="SM00940">
    <property type="entry name" value="PepX_N"/>
    <property type="match status" value="1"/>
</dbReference>
<dbReference type="Gene3D" id="3.40.50.1820">
    <property type="entry name" value="alpha/beta hydrolase"/>
    <property type="match status" value="1"/>
</dbReference>
<evidence type="ECO:0000313" key="17">
    <source>
        <dbReference type="Proteomes" id="UP000031366"/>
    </source>
</evidence>
<evidence type="ECO:0000256" key="10">
    <source>
        <dbReference type="ARBA" id="ARBA00022825"/>
    </source>
</evidence>
<evidence type="ECO:0000256" key="3">
    <source>
        <dbReference type="ARBA" id="ARBA00010819"/>
    </source>
</evidence>
<keyword evidence="13" id="KW-0732">Signal</keyword>
<dbReference type="Gene3D" id="2.60.120.260">
    <property type="entry name" value="Galactose-binding domain-like"/>
    <property type="match status" value="1"/>
</dbReference>
<evidence type="ECO:0000256" key="6">
    <source>
        <dbReference type="ARBA" id="ARBA00014682"/>
    </source>
</evidence>
<dbReference type="SUPFAM" id="SSF53474">
    <property type="entry name" value="alpha/beta-Hydrolases"/>
    <property type="match status" value="1"/>
</dbReference>
<dbReference type="InterPro" id="IPR013736">
    <property type="entry name" value="Xaa-Pro_dipept_C"/>
</dbReference>
<dbReference type="InterPro" id="IPR005674">
    <property type="entry name" value="CocE/Ser_esterase"/>
</dbReference>
<dbReference type="NCBIfam" id="TIGR00976">
    <property type="entry name" value="CocE_NonD"/>
    <property type="match status" value="1"/>
</dbReference>
<dbReference type="InterPro" id="IPR008252">
    <property type="entry name" value="Pept_S15_Xpro"/>
</dbReference>
<dbReference type="InterPro" id="IPR015251">
    <property type="entry name" value="PepX_N_dom"/>
</dbReference>
<dbReference type="GO" id="GO:0008236">
    <property type="term" value="F:serine-type peptidase activity"/>
    <property type="evidence" value="ECO:0007669"/>
    <property type="project" value="UniProtKB-KW"/>
</dbReference>
<dbReference type="SUPFAM" id="SSF81761">
    <property type="entry name" value="X-Prolyl dipeptidyl aminopeptidase PepX, N-terminal domain"/>
    <property type="match status" value="1"/>
</dbReference>
<proteinExistence type="inferred from homology"/>
<dbReference type="EC" id="3.4.14.11" evidence="5"/>
<evidence type="ECO:0000256" key="12">
    <source>
        <dbReference type="ARBA" id="ARBA00031951"/>
    </source>
</evidence>
<evidence type="ECO:0000256" key="8">
    <source>
        <dbReference type="ARBA" id="ARBA00022670"/>
    </source>
</evidence>